<evidence type="ECO:0000313" key="2">
    <source>
        <dbReference type="EMBL" id="MFD1631679.1"/>
    </source>
</evidence>
<protein>
    <submittedName>
        <fullName evidence="2">Uncharacterized protein</fullName>
    </submittedName>
</protein>
<evidence type="ECO:0000313" key="3">
    <source>
        <dbReference type="Proteomes" id="UP001597118"/>
    </source>
</evidence>
<name>A0ABW4IH47_9SPHI</name>
<feature type="chain" id="PRO_5045654767" evidence="1">
    <location>
        <begin position="20"/>
        <end position="183"/>
    </location>
</feature>
<proteinExistence type="predicted"/>
<feature type="signal peptide" evidence="1">
    <location>
        <begin position="1"/>
        <end position="19"/>
    </location>
</feature>
<reference evidence="3" key="1">
    <citation type="journal article" date="2019" name="Int. J. Syst. Evol. Microbiol.">
        <title>The Global Catalogue of Microorganisms (GCM) 10K type strain sequencing project: providing services to taxonomists for standard genome sequencing and annotation.</title>
        <authorList>
            <consortium name="The Broad Institute Genomics Platform"/>
            <consortium name="The Broad Institute Genome Sequencing Center for Infectious Disease"/>
            <person name="Wu L."/>
            <person name="Ma J."/>
        </authorList>
    </citation>
    <scope>NUCLEOTIDE SEQUENCE [LARGE SCALE GENOMIC DNA]</scope>
    <source>
        <strain evidence="3">CCUG 53762</strain>
    </source>
</reference>
<gene>
    <name evidence="2" type="ORF">ACFSAH_17530</name>
</gene>
<keyword evidence="3" id="KW-1185">Reference proteome</keyword>
<dbReference type="EMBL" id="JBHUDG010000049">
    <property type="protein sequence ID" value="MFD1631679.1"/>
    <property type="molecule type" value="Genomic_DNA"/>
</dbReference>
<dbReference type="RefSeq" id="WP_379664047.1">
    <property type="nucleotide sequence ID" value="NZ_JBHUDG010000049.1"/>
</dbReference>
<keyword evidence="1" id="KW-0732">Signal</keyword>
<organism evidence="2 3">
    <name type="scientific">Pseudopedobacter beijingensis</name>
    <dbReference type="NCBI Taxonomy" id="1207056"/>
    <lineage>
        <taxon>Bacteria</taxon>
        <taxon>Pseudomonadati</taxon>
        <taxon>Bacteroidota</taxon>
        <taxon>Sphingobacteriia</taxon>
        <taxon>Sphingobacteriales</taxon>
        <taxon>Sphingobacteriaceae</taxon>
        <taxon>Pseudopedobacter</taxon>
    </lineage>
</organism>
<sequence length="183" mass="20303">MKQLYLFLACFFSVLFLNAQTPEFYFNGGADVIFRYPPRGFGGRAFVHDDGNVLTLNYGGDFTGGTRIGNNFSLANNGIAYFYSWSPTGAAQGDLYVDVIPGTRILRTRNWNEQSPNVGATGFLTGSGYFLDKVGIGTQNPTETLSVNGKIRAKEIKVETANWPDYVFDESDQLPDLRETELH</sequence>
<evidence type="ECO:0000256" key="1">
    <source>
        <dbReference type="SAM" id="SignalP"/>
    </source>
</evidence>
<comment type="caution">
    <text evidence="2">The sequence shown here is derived from an EMBL/GenBank/DDBJ whole genome shotgun (WGS) entry which is preliminary data.</text>
</comment>
<dbReference type="Proteomes" id="UP001597118">
    <property type="component" value="Unassembled WGS sequence"/>
</dbReference>
<accession>A0ABW4IH47</accession>